<keyword evidence="2" id="KW-0378">Hydrolase</keyword>
<dbReference type="InterPro" id="IPR010614">
    <property type="entry name" value="RAD3-like_helicase_DEAD"/>
</dbReference>
<dbReference type="AlphaFoldDB" id="S4RUM5"/>
<keyword evidence="1" id="KW-0547">Nucleotide-binding</keyword>
<dbReference type="Pfam" id="PF23109">
    <property type="entry name" value="ARCH_RTEL1"/>
    <property type="match status" value="1"/>
</dbReference>
<evidence type="ECO:0000313" key="5">
    <source>
        <dbReference type="Ensembl" id="ENSPMAP00000008915.1"/>
    </source>
</evidence>
<keyword evidence="3" id="KW-0067">ATP-binding</keyword>
<dbReference type="GO" id="GO:0003678">
    <property type="term" value="F:DNA helicase activity"/>
    <property type="evidence" value="ECO:0007669"/>
    <property type="project" value="InterPro"/>
</dbReference>
<dbReference type="STRING" id="7757.ENSPMAP00000008915"/>
<dbReference type="InterPro" id="IPR057498">
    <property type="entry name" value="Rtel1_ARCH"/>
</dbReference>
<protein>
    <submittedName>
        <fullName evidence="5">RTEL1-TNFRSF6B readthrough (NMD candidate)</fullName>
    </submittedName>
</protein>
<dbReference type="GO" id="GO:0090657">
    <property type="term" value="P:telomeric loop disassembly"/>
    <property type="evidence" value="ECO:0007669"/>
    <property type="project" value="TreeGrafter"/>
</dbReference>
<dbReference type="GO" id="GO:0045910">
    <property type="term" value="P:negative regulation of DNA recombination"/>
    <property type="evidence" value="ECO:0007669"/>
    <property type="project" value="TreeGrafter"/>
</dbReference>
<dbReference type="GO" id="GO:0016818">
    <property type="term" value="F:hydrolase activity, acting on acid anhydrides, in phosphorus-containing anhydrides"/>
    <property type="evidence" value="ECO:0007669"/>
    <property type="project" value="InterPro"/>
</dbReference>
<dbReference type="GO" id="GO:0070182">
    <property type="term" value="F:DNA polymerase binding"/>
    <property type="evidence" value="ECO:0007669"/>
    <property type="project" value="TreeGrafter"/>
</dbReference>
<dbReference type="PANTHER" id="PTHR11472:SF34">
    <property type="entry name" value="REGULATOR OF TELOMERE ELONGATION HELICASE 1"/>
    <property type="match status" value="1"/>
</dbReference>
<reference evidence="5" key="1">
    <citation type="submission" date="2025-08" db="UniProtKB">
        <authorList>
            <consortium name="Ensembl"/>
        </authorList>
    </citation>
    <scope>IDENTIFICATION</scope>
</reference>
<dbReference type="GeneTree" id="ENSGT00950000182970"/>
<evidence type="ECO:0000259" key="4">
    <source>
        <dbReference type="PROSITE" id="PS51193"/>
    </source>
</evidence>
<dbReference type="InterPro" id="IPR014013">
    <property type="entry name" value="Helic_SF1/SF2_ATP-bd_DinG/Rad3"/>
</dbReference>
<evidence type="ECO:0000256" key="3">
    <source>
        <dbReference type="ARBA" id="ARBA00022840"/>
    </source>
</evidence>
<dbReference type="Gene3D" id="3.40.50.300">
    <property type="entry name" value="P-loop containing nucleotide triphosphate hydrolases"/>
    <property type="match status" value="1"/>
</dbReference>
<dbReference type="GO" id="GO:0005634">
    <property type="term" value="C:nucleus"/>
    <property type="evidence" value="ECO:0007669"/>
    <property type="project" value="TreeGrafter"/>
</dbReference>
<reference evidence="5" key="2">
    <citation type="submission" date="2025-09" db="UniProtKB">
        <authorList>
            <consortium name="Ensembl"/>
        </authorList>
    </citation>
    <scope>IDENTIFICATION</scope>
</reference>
<dbReference type="GO" id="GO:0005524">
    <property type="term" value="F:ATP binding"/>
    <property type="evidence" value="ECO:0007669"/>
    <property type="project" value="UniProtKB-KW"/>
</dbReference>
<dbReference type="GO" id="GO:0003677">
    <property type="term" value="F:DNA binding"/>
    <property type="evidence" value="ECO:0007669"/>
    <property type="project" value="InterPro"/>
</dbReference>
<evidence type="ECO:0000256" key="2">
    <source>
        <dbReference type="ARBA" id="ARBA00022801"/>
    </source>
</evidence>
<evidence type="ECO:0000256" key="1">
    <source>
        <dbReference type="ARBA" id="ARBA00022741"/>
    </source>
</evidence>
<dbReference type="SUPFAM" id="SSF52540">
    <property type="entry name" value="P-loop containing nucleoside triphosphate hydrolases"/>
    <property type="match status" value="1"/>
</dbReference>
<accession>S4RUM5</accession>
<proteinExistence type="predicted"/>
<dbReference type="Ensembl" id="ENSPMAT00000008954.1">
    <property type="protein sequence ID" value="ENSPMAP00000008915.1"/>
    <property type="gene ID" value="ENSPMAG00000008098.1"/>
</dbReference>
<dbReference type="CDD" id="cd17970">
    <property type="entry name" value="DEAHc_FancJ"/>
    <property type="match status" value="1"/>
</dbReference>
<dbReference type="PANTHER" id="PTHR11472">
    <property type="entry name" value="DNA REPAIR DEAD HELICASE RAD3/XP-D SUBFAMILY MEMBER"/>
    <property type="match status" value="1"/>
</dbReference>
<dbReference type="InterPro" id="IPR006554">
    <property type="entry name" value="Helicase-like_DEXD_c2"/>
</dbReference>
<dbReference type="InterPro" id="IPR045028">
    <property type="entry name" value="DinG/Rad3-like"/>
</dbReference>
<dbReference type="PROSITE" id="PS51193">
    <property type="entry name" value="HELICASE_ATP_BIND_2"/>
    <property type="match status" value="1"/>
</dbReference>
<sequence>MPVLTIGGIPVSFPFTPYKCQEDYMAQVIDCLNLGKNGILESPTGTGKTLCLLCATLAWREHQVGQHVRQREQQNSWGDDGREAEAAVTYPGGVGNIPKIIYSSRTHSQLSQAMNELKNASYKPRVCVLGSREQLCIHPDVVKQESNHAKVHLCRAKTTSRSCFYYNNVEGECAVHLTPTPGIMDVEELVKKGKKHQVCPYFMTQELKHDADIIFMPYNYLLDTKSRRAHSIDLSGKIVIFDEAHNVERLCENAASFDLTPFELASSIDAVSHFLQMKVKEEGLLGSTDKFNGDGSSTGMDVSIEDVANIKQLLLNLEREIDLVELPRGGSITKQGSFLFELFERAGIGSQIMKTLMDGLESIV</sequence>
<organism evidence="5">
    <name type="scientific">Petromyzon marinus</name>
    <name type="common">Sea lamprey</name>
    <dbReference type="NCBI Taxonomy" id="7757"/>
    <lineage>
        <taxon>Eukaryota</taxon>
        <taxon>Metazoa</taxon>
        <taxon>Chordata</taxon>
        <taxon>Craniata</taxon>
        <taxon>Vertebrata</taxon>
        <taxon>Cyclostomata</taxon>
        <taxon>Hyperoartia</taxon>
        <taxon>Petromyzontiformes</taxon>
        <taxon>Petromyzontidae</taxon>
        <taxon>Petromyzon</taxon>
    </lineage>
</organism>
<name>S4RUM5_PETMA</name>
<dbReference type="SMART" id="SM00488">
    <property type="entry name" value="DEXDc2"/>
    <property type="match status" value="1"/>
</dbReference>
<feature type="domain" description="Helicase ATP-binding" evidence="4">
    <location>
        <begin position="7"/>
        <end position="289"/>
    </location>
</feature>
<dbReference type="GO" id="GO:0010569">
    <property type="term" value="P:regulation of double-strand break repair via homologous recombination"/>
    <property type="evidence" value="ECO:0007669"/>
    <property type="project" value="TreeGrafter"/>
</dbReference>
<dbReference type="InterPro" id="IPR027417">
    <property type="entry name" value="P-loop_NTPase"/>
</dbReference>
<dbReference type="FunFam" id="3.40.50.300:FF:000691">
    <property type="entry name" value="Regulator of telomere elongation helicase 1"/>
    <property type="match status" value="1"/>
</dbReference>
<dbReference type="GO" id="GO:1904430">
    <property type="term" value="P:negative regulation of t-circle formation"/>
    <property type="evidence" value="ECO:0007669"/>
    <property type="project" value="TreeGrafter"/>
</dbReference>
<dbReference type="Pfam" id="PF06733">
    <property type="entry name" value="DEAD_2"/>
    <property type="match status" value="1"/>
</dbReference>